<organism evidence="14 15">
    <name type="scientific">Mycena indigotica</name>
    <dbReference type="NCBI Taxonomy" id="2126181"/>
    <lineage>
        <taxon>Eukaryota</taxon>
        <taxon>Fungi</taxon>
        <taxon>Dikarya</taxon>
        <taxon>Basidiomycota</taxon>
        <taxon>Agaricomycotina</taxon>
        <taxon>Agaricomycetes</taxon>
        <taxon>Agaricomycetidae</taxon>
        <taxon>Agaricales</taxon>
        <taxon>Marasmiineae</taxon>
        <taxon>Mycenaceae</taxon>
        <taxon>Mycena</taxon>
    </lineage>
</organism>
<comment type="caution">
    <text evidence="14">The sequence shown here is derived from an EMBL/GenBank/DDBJ whole genome shotgun (WGS) entry which is preliminary data.</text>
</comment>
<dbReference type="GeneID" id="59343616"/>
<evidence type="ECO:0000256" key="3">
    <source>
        <dbReference type="ARBA" id="ARBA00020987"/>
    </source>
</evidence>
<evidence type="ECO:0000256" key="12">
    <source>
        <dbReference type="SAM" id="MobiDB-lite"/>
    </source>
</evidence>
<feature type="domain" description="DOT1" evidence="13">
    <location>
        <begin position="274"/>
        <end position="601"/>
    </location>
</feature>
<evidence type="ECO:0000259" key="13">
    <source>
        <dbReference type="PROSITE" id="PS51569"/>
    </source>
</evidence>
<accession>A0A8H6SUY7</accession>
<dbReference type="EMBL" id="JACAZF010000004">
    <property type="protein sequence ID" value="KAF7306373.1"/>
    <property type="molecule type" value="Genomic_DNA"/>
</dbReference>
<evidence type="ECO:0000256" key="11">
    <source>
        <dbReference type="RuleBase" id="RU271113"/>
    </source>
</evidence>
<name>A0A8H6SUY7_9AGAR</name>
<feature type="region of interest" description="Disordered" evidence="12">
    <location>
        <begin position="24"/>
        <end position="153"/>
    </location>
</feature>
<dbReference type="CDD" id="cd02440">
    <property type="entry name" value="AdoMet_MTases"/>
    <property type="match status" value="1"/>
</dbReference>
<evidence type="ECO:0000313" key="14">
    <source>
        <dbReference type="EMBL" id="KAF7306373.1"/>
    </source>
</evidence>
<dbReference type="PANTHER" id="PTHR21451">
    <property type="entry name" value="HISTONE H3 METHYLTRANSFERASE"/>
    <property type="match status" value="1"/>
</dbReference>
<keyword evidence="15" id="KW-1185">Reference proteome</keyword>
<keyword evidence="7 11" id="KW-0156">Chromatin regulator</keyword>
<dbReference type="Pfam" id="PF08123">
    <property type="entry name" value="DOT1"/>
    <property type="match status" value="1"/>
</dbReference>
<reference evidence="14" key="1">
    <citation type="submission" date="2020-05" db="EMBL/GenBank/DDBJ databases">
        <title>Mycena genomes resolve the evolution of fungal bioluminescence.</title>
        <authorList>
            <person name="Tsai I.J."/>
        </authorList>
    </citation>
    <scope>NUCLEOTIDE SEQUENCE</scope>
    <source>
        <strain evidence="14">171206Taipei</strain>
    </source>
</reference>
<dbReference type="AlphaFoldDB" id="A0A8H6SUY7"/>
<dbReference type="GO" id="GO:0032259">
    <property type="term" value="P:methylation"/>
    <property type="evidence" value="ECO:0007669"/>
    <property type="project" value="UniProtKB-KW"/>
</dbReference>
<evidence type="ECO:0000256" key="6">
    <source>
        <dbReference type="ARBA" id="ARBA00022691"/>
    </source>
</evidence>
<feature type="compositionally biased region" description="Basic residues" evidence="12">
    <location>
        <begin position="102"/>
        <end position="111"/>
    </location>
</feature>
<comment type="function">
    <text evidence="11">Histone methyltransferase that specifically trimethylates histone H3 to form H3K79me3. This methylation is required for telomere silencing and for the pachytene checkpoint during the meiotic cell cycle by allowing the recruitment of RAD9 to double strand breaks. Nucleosomes are preferred as substrate compared to free histone.</text>
</comment>
<comment type="activity regulation">
    <text evidence="11">Ubiquitination of histone H2B to form H2BK123ub1 is required for efficient DOT1 methyltransferase activity on histone H3.</text>
</comment>
<comment type="catalytic activity">
    <reaction evidence="10 11">
        <text>L-lysyl(79)-[histone H3] + 3 S-adenosyl-L-methionine = N(6),N(6),N(6)-trimethyl-L-lysyl(79)-[histone H3] + 3 S-adenosyl-L-homocysteine + 3 H(+)</text>
        <dbReference type="Rhea" id="RHEA:60328"/>
        <dbReference type="Rhea" id="RHEA-COMP:15549"/>
        <dbReference type="Rhea" id="RHEA-COMP:15552"/>
        <dbReference type="ChEBI" id="CHEBI:15378"/>
        <dbReference type="ChEBI" id="CHEBI:29969"/>
        <dbReference type="ChEBI" id="CHEBI:57856"/>
        <dbReference type="ChEBI" id="CHEBI:59789"/>
        <dbReference type="ChEBI" id="CHEBI:61961"/>
        <dbReference type="EC" id="2.1.1.360"/>
    </reaction>
</comment>
<evidence type="ECO:0000256" key="8">
    <source>
        <dbReference type="ARBA" id="ARBA00023242"/>
    </source>
</evidence>
<dbReference type="PANTHER" id="PTHR21451:SF0">
    <property type="entry name" value="HISTONE-LYSINE N-METHYLTRANSFERASE, H3 LYSINE-79 SPECIFIC"/>
    <property type="match status" value="1"/>
</dbReference>
<dbReference type="OrthoDB" id="443402at2759"/>
<dbReference type="GO" id="GO:0000077">
    <property type="term" value="P:DNA damage checkpoint signaling"/>
    <property type="evidence" value="ECO:0007669"/>
    <property type="project" value="TreeGrafter"/>
</dbReference>
<dbReference type="PROSITE" id="PS51569">
    <property type="entry name" value="DOT1"/>
    <property type="match status" value="1"/>
</dbReference>
<feature type="compositionally biased region" description="Low complexity" evidence="12">
    <location>
        <begin position="278"/>
        <end position="302"/>
    </location>
</feature>
<evidence type="ECO:0000256" key="2">
    <source>
        <dbReference type="ARBA" id="ARBA00012190"/>
    </source>
</evidence>
<keyword evidence="6 11" id="KW-0949">S-adenosyl-L-methionine</keyword>
<evidence type="ECO:0000256" key="5">
    <source>
        <dbReference type="ARBA" id="ARBA00022679"/>
    </source>
</evidence>
<evidence type="ECO:0000313" key="15">
    <source>
        <dbReference type="Proteomes" id="UP000636479"/>
    </source>
</evidence>
<comment type="subcellular location">
    <subcellularLocation>
        <location evidence="1 11">Nucleus</location>
    </subcellularLocation>
</comment>
<dbReference type="Gene3D" id="3.40.50.150">
    <property type="entry name" value="Vaccinia Virus protein VP39"/>
    <property type="match status" value="1"/>
</dbReference>
<evidence type="ECO:0000256" key="7">
    <source>
        <dbReference type="ARBA" id="ARBA00022853"/>
    </source>
</evidence>
<feature type="compositionally biased region" description="Low complexity" evidence="12">
    <location>
        <begin position="124"/>
        <end position="133"/>
    </location>
</feature>
<dbReference type="InterPro" id="IPR025789">
    <property type="entry name" value="DOT1_dom"/>
</dbReference>
<dbReference type="InterPro" id="IPR030445">
    <property type="entry name" value="H3-K79_meTrfase"/>
</dbReference>
<keyword evidence="5 11" id="KW-0808">Transferase</keyword>
<evidence type="ECO:0000256" key="9">
    <source>
        <dbReference type="ARBA" id="ARBA00029821"/>
    </source>
</evidence>
<keyword evidence="4 11" id="KW-0489">Methyltransferase</keyword>
<dbReference type="GO" id="GO:0140956">
    <property type="term" value="F:histone H3K79 trimethyltransferase activity"/>
    <property type="evidence" value="ECO:0007669"/>
    <property type="project" value="UniProtKB-EC"/>
</dbReference>
<evidence type="ECO:0000256" key="10">
    <source>
        <dbReference type="ARBA" id="ARBA00047770"/>
    </source>
</evidence>
<dbReference type="InterPro" id="IPR029063">
    <property type="entry name" value="SAM-dependent_MTases_sf"/>
</dbReference>
<protein>
    <recommendedName>
        <fullName evidence="3 11">Histone-lysine N-methyltransferase, H3 lysine-79 specific</fullName>
        <ecNumber evidence="2 11">2.1.1.360</ecNumber>
    </recommendedName>
    <alternativeName>
        <fullName evidence="9 11">Histone H3-K79 methyltransferase</fullName>
    </alternativeName>
</protein>
<dbReference type="SUPFAM" id="SSF53335">
    <property type="entry name" value="S-adenosyl-L-methionine-dependent methyltransferases"/>
    <property type="match status" value="1"/>
</dbReference>
<dbReference type="GO" id="GO:0006281">
    <property type="term" value="P:DNA repair"/>
    <property type="evidence" value="ECO:0007669"/>
    <property type="project" value="TreeGrafter"/>
</dbReference>
<dbReference type="EC" id="2.1.1.360" evidence="2 11"/>
<comment type="miscellaneous">
    <text evidence="11">In contrast to other lysine histone methyltransferases, it does not contain a SET domain, suggesting the existence of another mechanism for methylation of lysine residues of histones.</text>
</comment>
<feature type="region of interest" description="Disordered" evidence="12">
    <location>
        <begin position="274"/>
        <end position="309"/>
    </location>
</feature>
<dbReference type="FunFam" id="3.40.50.150:FF:000033">
    <property type="entry name" value="Histone-lysine N-methyltransferase, H3 lysine-79 specific"/>
    <property type="match status" value="1"/>
</dbReference>
<sequence>MASPLSPHPPTPMAIVATSNAEFFSGRPLTTPTTVTVTTRVVQRTLPSPASSPLSRPPKSQSSSPLSTPPTSSPMSSPIKKRKSVSLGASADLDMALPREAKRVRREKAPKRVSSAPRLVKRASSSSTLNSASPEPRFRGSRSRSVSHFATPDDAPVQKRHWVAKGDALPHDDFFSSEDAVRMHLRTYRGYFKNYQDPSDRSFQQSPNRYPTVELEYPNRTASEKYILLAPVDKDHYNPIMDVEKTLYTIVENYLTPAQQALFGPIPSGTLFIDLDETPPSISPPNSTDSSRSISSDLNSSPTRKWQGPKPNVLRAVQRAIHRKDGPAFMEAMEKANNILRGLKYPQLTDVFMDVPNLLMNTVQSWTDKELPKNLLMRVVEENYQRSVGPYMQSLKQYEAFSSAVYGELTPSLIYKIVRQTGLNSNSLFIDLGSGVGNIVVQASLQSGCHSYGVELNRKPAKIAAKMVKSFQVRARMWGLECGKVEVEEGDMITSPHVHKLLSQADVVLINNKIFPQTLNEQLRPKFLDLKEGAYVVSLAPFVPSLNGRVTERNLDDISTIFEVKEFPYHSGDVSWGSAGGSYYVHRVDRKGYAAIRAELENSSRTSSRSSRRRS</sequence>
<gene>
    <name evidence="14" type="ORF">MIND_00428500</name>
</gene>
<dbReference type="Proteomes" id="UP000636479">
    <property type="component" value="Unassembled WGS sequence"/>
</dbReference>
<dbReference type="GO" id="GO:0005634">
    <property type="term" value="C:nucleus"/>
    <property type="evidence" value="ECO:0007669"/>
    <property type="project" value="UniProtKB-SubCell"/>
</dbReference>
<keyword evidence="8 11" id="KW-0539">Nucleus</keyword>
<evidence type="ECO:0000256" key="1">
    <source>
        <dbReference type="ARBA" id="ARBA00004123"/>
    </source>
</evidence>
<proteinExistence type="inferred from homology"/>
<feature type="compositionally biased region" description="Low complexity" evidence="12">
    <location>
        <begin position="27"/>
        <end position="66"/>
    </location>
</feature>
<comment type="similarity">
    <text evidence="11">Belongs to the class I-like SAM-binding methyltransferase superfamily. DOT1 family.</text>
</comment>
<evidence type="ECO:0000256" key="4">
    <source>
        <dbReference type="ARBA" id="ARBA00022603"/>
    </source>
</evidence>
<dbReference type="RefSeq" id="XP_037221392.1">
    <property type="nucleotide sequence ID" value="XM_037361100.1"/>
</dbReference>